<dbReference type="InterPro" id="IPR001680">
    <property type="entry name" value="WD40_rpt"/>
</dbReference>
<sequence length="530" mass="62607">MFKPKMIENEKDFKCSKGHKLQIVTIALDPKLSRNQRLLCKECLENIELDAKVVGLRTIISLIEENQGKKLEKIQNVIMNEINLIEQLHGIVDQMKSFVIQQFTELITIIMEWIQSLKQQGSQFTQYSFYEELEIMILKQNKTDDNLPILINEIQKTNLCWISKFNPKLDYFNQLLEYNKCQEILSNVNLGSQNNTQNKQQQQFRGGEIKLKLIDQSVKQSERCDGIAFDSSGSIMLSTQQNDIKVWSFQNGTIKLIKTLQGHTKWIQCLIYSKKQNSFISGDVTIRCWKQQDSTKWISSQPYEEHKLFVKCLLLNSNEDLLFSGSDDESIKVWKVDFNKNILKYIYSLNKHEGYVLALSLNYSETQLVSCAKGKNQIIIWERKEQDKYEFKYFVKQSIQEQGKKVRFIKENQFIWVTSCKEIDKFYVFELKEGVFQEIQEKTIDLVTNNQILDECRFPIMYNKDKNLIIIRHKTYFYIIREMNNGNFKIVDQFNCDSYSIYGNMTNNGQYLVYWDDKKKGYSIYELSNK</sequence>
<dbReference type="PROSITE" id="PS50294">
    <property type="entry name" value="WD_REPEATS_REGION"/>
    <property type="match status" value="1"/>
</dbReference>
<feature type="repeat" description="WD" evidence="1">
    <location>
        <begin position="303"/>
        <end position="344"/>
    </location>
</feature>
<dbReference type="SMART" id="SM00320">
    <property type="entry name" value="WD40"/>
    <property type="match status" value="4"/>
</dbReference>
<protein>
    <recommendedName>
        <fullName evidence="4">WD40-repeat-containing domain</fullName>
    </recommendedName>
</protein>
<dbReference type="Proteomes" id="UP000688137">
    <property type="component" value="Unassembled WGS sequence"/>
</dbReference>
<evidence type="ECO:0000256" key="1">
    <source>
        <dbReference type="PROSITE-ProRule" id="PRU00221"/>
    </source>
</evidence>
<dbReference type="AlphaFoldDB" id="A0A8S1QPT4"/>
<dbReference type="PANTHER" id="PTHR19920:SF0">
    <property type="entry name" value="CYTOSOLIC IRON-SULFUR PROTEIN ASSEMBLY PROTEIN CIAO1-RELATED"/>
    <property type="match status" value="1"/>
</dbReference>
<reference evidence="2" key="1">
    <citation type="submission" date="2021-01" db="EMBL/GenBank/DDBJ databases">
        <authorList>
            <consortium name="Genoscope - CEA"/>
            <person name="William W."/>
        </authorList>
    </citation>
    <scope>NUCLEOTIDE SEQUENCE</scope>
</reference>
<organism evidence="2 3">
    <name type="scientific">Paramecium primaurelia</name>
    <dbReference type="NCBI Taxonomy" id="5886"/>
    <lineage>
        <taxon>Eukaryota</taxon>
        <taxon>Sar</taxon>
        <taxon>Alveolata</taxon>
        <taxon>Ciliophora</taxon>
        <taxon>Intramacronucleata</taxon>
        <taxon>Oligohymenophorea</taxon>
        <taxon>Peniculida</taxon>
        <taxon>Parameciidae</taxon>
        <taxon>Paramecium</taxon>
    </lineage>
</organism>
<gene>
    <name evidence="2" type="ORF">PPRIM_AZ9-3.1.T1720001</name>
</gene>
<dbReference type="EMBL" id="CAJJDM010000181">
    <property type="protein sequence ID" value="CAD8116410.1"/>
    <property type="molecule type" value="Genomic_DNA"/>
</dbReference>
<evidence type="ECO:0000313" key="2">
    <source>
        <dbReference type="EMBL" id="CAD8116410.1"/>
    </source>
</evidence>
<dbReference type="GO" id="GO:0016226">
    <property type="term" value="P:iron-sulfur cluster assembly"/>
    <property type="evidence" value="ECO:0007669"/>
    <property type="project" value="TreeGrafter"/>
</dbReference>
<keyword evidence="3" id="KW-1185">Reference proteome</keyword>
<dbReference type="Pfam" id="PF00400">
    <property type="entry name" value="WD40"/>
    <property type="match status" value="2"/>
</dbReference>
<evidence type="ECO:0000313" key="3">
    <source>
        <dbReference type="Proteomes" id="UP000688137"/>
    </source>
</evidence>
<accession>A0A8S1QPT4</accession>
<dbReference type="GO" id="GO:0097361">
    <property type="term" value="C:cytosolic [4Fe-4S] assembly targeting complex"/>
    <property type="evidence" value="ECO:0007669"/>
    <property type="project" value="TreeGrafter"/>
</dbReference>
<name>A0A8S1QPT4_PARPR</name>
<comment type="caution">
    <text evidence="2">The sequence shown here is derived from an EMBL/GenBank/DDBJ whole genome shotgun (WGS) entry which is preliminary data.</text>
</comment>
<dbReference type="PROSITE" id="PS50082">
    <property type="entry name" value="WD_REPEATS_2"/>
    <property type="match status" value="1"/>
</dbReference>
<evidence type="ECO:0008006" key="4">
    <source>
        <dbReference type="Google" id="ProtNLM"/>
    </source>
</evidence>
<dbReference type="PANTHER" id="PTHR19920">
    <property type="entry name" value="WD40 PROTEIN CIAO1"/>
    <property type="match status" value="1"/>
</dbReference>
<keyword evidence="1" id="KW-0853">WD repeat</keyword>
<proteinExistence type="predicted"/>
<dbReference type="OMA" id="RTENDQF"/>